<accession>D7G6C3</accession>
<dbReference type="SUPFAM" id="SSF51735">
    <property type="entry name" value="NAD(P)-binding Rossmann-fold domains"/>
    <property type="match status" value="1"/>
</dbReference>
<evidence type="ECO:0000256" key="2">
    <source>
        <dbReference type="ARBA" id="ARBA00023002"/>
    </source>
</evidence>
<proteinExistence type="inferred from homology"/>
<keyword evidence="2" id="KW-0560">Oxidoreductase</keyword>
<dbReference type="eggNOG" id="KOG2741">
    <property type="taxonomic scope" value="Eukaryota"/>
</dbReference>
<dbReference type="AlphaFoldDB" id="D7G6C3"/>
<evidence type="ECO:0000256" key="5">
    <source>
        <dbReference type="ARBA" id="ARBA00049233"/>
    </source>
</evidence>
<dbReference type="OMA" id="HMSLYHL"/>
<dbReference type="OrthoDB" id="2129491at2759"/>
<dbReference type="EC" id="1.1.1.179" evidence="3"/>
<evidence type="ECO:0000256" key="3">
    <source>
        <dbReference type="ARBA" id="ARBA00038984"/>
    </source>
</evidence>
<dbReference type="Proteomes" id="UP000002630">
    <property type="component" value="Linkage Group LG04"/>
</dbReference>
<organism evidence="8 9">
    <name type="scientific">Ectocarpus siliculosus</name>
    <name type="common">Brown alga</name>
    <name type="synonym">Conferva siliculosa</name>
    <dbReference type="NCBI Taxonomy" id="2880"/>
    <lineage>
        <taxon>Eukaryota</taxon>
        <taxon>Sar</taxon>
        <taxon>Stramenopiles</taxon>
        <taxon>Ochrophyta</taxon>
        <taxon>PX clade</taxon>
        <taxon>Phaeophyceae</taxon>
        <taxon>Ectocarpales</taxon>
        <taxon>Ectocarpaceae</taxon>
        <taxon>Ectocarpus</taxon>
    </lineage>
</organism>
<dbReference type="SUPFAM" id="SSF55347">
    <property type="entry name" value="Glyceraldehyde-3-phosphate dehydrogenase-like, C-terminal domain"/>
    <property type="match status" value="1"/>
</dbReference>
<evidence type="ECO:0000256" key="1">
    <source>
        <dbReference type="ARBA" id="ARBA00010928"/>
    </source>
</evidence>
<dbReference type="GO" id="GO:0047837">
    <property type="term" value="F:D-xylose 1-dehydrogenase (NADP+) activity"/>
    <property type="evidence" value="ECO:0007669"/>
    <property type="project" value="UniProtKB-EC"/>
</dbReference>
<gene>
    <name evidence="8" type="ORF">Esi_0073_0090</name>
</gene>
<evidence type="ECO:0000259" key="6">
    <source>
        <dbReference type="Pfam" id="PF01408"/>
    </source>
</evidence>
<dbReference type="InterPro" id="IPR036291">
    <property type="entry name" value="NAD(P)-bd_dom_sf"/>
</dbReference>
<dbReference type="PANTHER" id="PTHR22604">
    <property type="entry name" value="OXIDOREDUCTASES"/>
    <property type="match status" value="1"/>
</dbReference>
<dbReference type="InterPro" id="IPR000683">
    <property type="entry name" value="Gfo/Idh/MocA-like_OxRdtase_N"/>
</dbReference>
<sequence>MELPPLSWGIMGAGRVCHDFVQALKSIPHAAKVKTVGCRELERSVEFADQHGIPNRVGSYEDVAKDPEVDICYIGMLHPFHYENAVTALQNGKHVLVEKPSTCSECDTKALVRLAQEKGLFLMEGMWTRFFPAVEKAQELVKSGTIGKVVAVHSDFGFNGGDVANYPDHIFYNLNLGGGGLFYVAPYPVAAAMQFLGPAFPSRIAAAGVKDKLTGVDLSGAISLHFEGKGIASLTYNIEAETPEETIIIGTEGRIKLLSPAHCPTAIEVTTKAIGRGNTTTIRHDFPLPDPPASVDASGGFNYPNSNGFQFEAAAIHKCIRGGRTSSDQYTPDEMLAVMHVLEECRTQLKIDSVE</sequence>
<dbReference type="Gene3D" id="3.30.360.10">
    <property type="entry name" value="Dihydrodipicolinate Reductase, domain 2"/>
    <property type="match status" value="1"/>
</dbReference>
<evidence type="ECO:0000313" key="9">
    <source>
        <dbReference type="Proteomes" id="UP000002630"/>
    </source>
</evidence>
<comment type="catalytic activity">
    <reaction evidence="5">
        <text>D-xylose + NADP(+) = D-xylono-1,5-lactone + NADPH + H(+)</text>
        <dbReference type="Rhea" id="RHEA:22000"/>
        <dbReference type="ChEBI" id="CHEBI:15378"/>
        <dbReference type="ChEBI" id="CHEBI:15867"/>
        <dbReference type="ChEBI" id="CHEBI:53455"/>
        <dbReference type="ChEBI" id="CHEBI:57783"/>
        <dbReference type="ChEBI" id="CHEBI:58349"/>
        <dbReference type="EC" id="1.1.1.179"/>
    </reaction>
</comment>
<protein>
    <recommendedName>
        <fullName evidence="3">D-xylose 1-dehydrogenase (NADP(+), D-xylono-1,5-lactone-forming)</fullName>
        <ecNumber evidence="3">1.1.1.179</ecNumber>
    </recommendedName>
    <alternativeName>
        <fullName evidence="4">D-xylose-NADP dehydrogenase</fullName>
    </alternativeName>
</protein>
<dbReference type="Pfam" id="PF22725">
    <property type="entry name" value="GFO_IDH_MocA_C3"/>
    <property type="match status" value="1"/>
</dbReference>
<dbReference type="PANTHER" id="PTHR22604:SF105">
    <property type="entry name" value="TRANS-1,2-DIHYDROBENZENE-1,2-DIOL DEHYDROGENASE"/>
    <property type="match status" value="1"/>
</dbReference>
<dbReference type="EMBL" id="FN649729">
    <property type="protein sequence ID" value="CBJ27518.1"/>
    <property type="molecule type" value="Genomic_DNA"/>
</dbReference>
<evidence type="ECO:0000313" key="8">
    <source>
        <dbReference type="EMBL" id="CBJ27518.1"/>
    </source>
</evidence>
<dbReference type="GO" id="GO:0000166">
    <property type="term" value="F:nucleotide binding"/>
    <property type="evidence" value="ECO:0007669"/>
    <property type="project" value="InterPro"/>
</dbReference>
<evidence type="ECO:0000256" key="4">
    <source>
        <dbReference type="ARBA" id="ARBA00042988"/>
    </source>
</evidence>
<reference evidence="8 9" key="1">
    <citation type="journal article" date="2010" name="Nature">
        <title>The Ectocarpus genome and the independent evolution of multicellularity in brown algae.</title>
        <authorList>
            <person name="Cock J.M."/>
            <person name="Sterck L."/>
            <person name="Rouze P."/>
            <person name="Scornet D."/>
            <person name="Allen A.E."/>
            <person name="Amoutzias G."/>
            <person name="Anthouard V."/>
            <person name="Artiguenave F."/>
            <person name="Aury J.M."/>
            <person name="Badger J.H."/>
            <person name="Beszteri B."/>
            <person name="Billiau K."/>
            <person name="Bonnet E."/>
            <person name="Bothwell J.H."/>
            <person name="Bowler C."/>
            <person name="Boyen C."/>
            <person name="Brownlee C."/>
            <person name="Carrano C.J."/>
            <person name="Charrier B."/>
            <person name="Cho G.Y."/>
            <person name="Coelho S.M."/>
            <person name="Collen J."/>
            <person name="Corre E."/>
            <person name="Da Silva C."/>
            <person name="Delage L."/>
            <person name="Delaroque N."/>
            <person name="Dittami S.M."/>
            <person name="Doulbeau S."/>
            <person name="Elias M."/>
            <person name="Farnham G."/>
            <person name="Gachon C.M."/>
            <person name="Gschloessl B."/>
            <person name="Heesch S."/>
            <person name="Jabbari K."/>
            <person name="Jubin C."/>
            <person name="Kawai H."/>
            <person name="Kimura K."/>
            <person name="Kloareg B."/>
            <person name="Kupper F.C."/>
            <person name="Lang D."/>
            <person name="Le Bail A."/>
            <person name="Leblanc C."/>
            <person name="Lerouge P."/>
            <person name="Lohr M."/>
            <person name="Lopez P.J."/>
            <person name="Martens C."/>
            <person name="Maumus F."/>
            <person name="Michel G."/>
            <person name="Miranda-Saavedra D."/>
            <person name="Morales J."/>
            <person name="Moreau H."/>
            <person name="Motomura T."/>
            <person name="Nagasato C."/>
            <person name="Napoli C.A."/>
            <person name="Nelson D.R."/>
            <person name="Nyvall-Collen P."/>
            <person name="Peters A.F."/>
            <person name="Pommier C."/>
            <person name="Potin P."/>
            <person name="Poulain J."/>
            <person name="Quesneville H."/>
            <person name="Read B."/>
            <person name="Rensing S.A."/>
            <person name="Ritter A."/>
            <person name="Rousvoal S."/>
            <person name="Samanta M."/>
            <person name="Samson G."/>
            <person name="Schroeder D.C."/>
            <person name="Segurens B."/>
            <person name="Strittmatter M."/>
            <person name="Tonon T."/>
            <person name="Tregear J.W."/>
            <person name="Valentin K."/>
            <person name="von Dassow P."/>
            <person name="Yamagishi T."/>
            <person name="Van de Peer Y."/>
            <person name="Wincker P."/>
        </authorList>
    </citation>
    <scope>NUCLEOTIDE SEQUENCE [LARGE SCALE GENOMIC DNA]</scope>
    <source>
        <strain evidence="9">Ec32 / CCAP1310/4</strain>
    </source>
</reference>
<dbReference type="InterPro" id="IPR055170">
    <property type="entry name" value="GFO_IDH_MocA-like_dom"/>
</dbReference>
<comment type="similarity">
    <text evidence="1">Belongs to the Gfo/Idh/MocA family.</text>
</comment>
<feature type="domain" description="Gfo/Idh/MocA-like oxidoreductase N-terminal" evidence="6">
    <location>
        <begin position="7"/>
        <end position="125"/>
    </location>
</feature>
<dbReference type="STRING" id="2880.D7G6C3"/>
<dbReference type="Pfam" id="PF01408">
    <property type="entry name" value="GFO_IDH_MocA"/>
    <property type="match status" value="1"/>
</dbReference>
<evidence type="ECO:0000259" key="7">
    <source>
        <dbReference type="Pfam" id="PF22725"/>
    </source>
</evidence>
<name>D7G6C3_ECTSI</name>
<dbReference type="InParanoid" id="D7G6C3"/>
<dbReference type="EMBL" id="FN648960">
    <property type="protein sequence ID" value="CBJ27518.1"/>
    <property type="molecule type" value="Genomic_DNA"/>
</dbReference>
<dbReference type="InterPro" id="IPR050984">
    <property type="entry name" value="Gfo/Idh/MocA_domain"/>
</dbReference>
<feature type="domain" description="GFO/IDH/MocA-like oxidoreductase" evidence="7">
    <location>
        <begin position="135"/>
        <end position="255"/>
    </location>
</feature>
<dbReference type="Gene3D" id="3.40.50.720">
    <property type="entry name" value="NAD(P)-binding Rossmann-like Domain"/>
    <property type="match status" value="1"/>
</dbReference>
<keyword evidence="9" id="KW-1185">Reference proteome</keyword>